<protein>
    <submittedName>
        <fullName evidence="1">Uncharacterized protein</fullName>
    </submittedName>
</protein>
<gene>
    <name evidence="1" type="ORF">MFLAVUS_004865</name>
</gene>
<proteinExistence type="predicted"/>
<accession>A0ABP9YX32</accession>
<keyword evidence="2" id="KW-1185">Reference proteome</keyword>
<reference evidence="1 2" key="1">
    <citation type="submission" date="2024-04" db="EMBL/GenBank/DDBJ databases">
        <title>genome sequences of Mucor flavus KT1a and Helicostylum pulchrum KT1b strains isolated from the surface of a dry-aged beef.</title>
        <authorList>
            <person name="Toyotome T."/>
            <person name="Hosono M."/>
            <person name="Torimaru M."/>
            <person name="Fukuda K."/>
            <person name="Mikami N."/>
        </authorList>
    </citation>
    <scope>NUCLEOTIDE SEQUENCE [LARGE SCALE GENOMIC DNA]</scope>
    <source>
        <strain evidence="1 2">KT1a</strain>
    </source>
</reference>
<organism evidence="1 2">
    <name type="scientific">Mucor flavus</name>
    <dbReference type="NCBI Taxonomy" id="439312"/>
    <lineage>
        <taxon>Eukaryota</taxon>
        <taxon>Fungi</taxon>
        <taxon>Fungi incertae sedis</taxon>
        <taxon>Mucoromycota</taxon>
        <taxon>Mucoromycotina</taxon>
        <taxon>Mucoromycetes</taxon>
        <taxon>Mucorales</taxon>
        <taxon>Mucorineae</taxon>
        <taxon>Mucoraceae</taxon>
        <taxon>Mucor</taxon>
    </lineage>
</organism>
<sequence>MSLQRAIVLNLKKLTSIYQVGFEDSISFLSSNNESIVYCDDSPISDDASDTSTGSDMIEMARSRRILKLTNKVYAIGLYDDLLSLEDWEDLLVLDENDR</sequence>
<evidence type="ECO:0000313" key="2">
    <source>
        <dbReference type="Proteomes" id="UP001473302"/>
    </source>
</evidence>
<name>A0ABP9YX32_9FUNG</name>
<dbReference type="Proteomes" id="UP001473302">
    <property type="component" value="Unassembled WGS sequence"/>
</dbReference>
<evidence type="ECO:0000313" key="1">
    <source>
        <dbReference type="EMBL" id="GAA5811428.1"/>
    </source>
</evidence>
<comment type="caution">
    <text evidence="1">The sequence shown here is derived from an EMBL/GenBank/DDBJ whole genome shotgun (WGS) entry which is preliminary data.</text>
</comment>
<dbReference type="EMBL" id="BAABUK010000010">
    <property type="protein sequence ID" value="GAA5811428.1"/>
    <property type="molecule type" value="Genomic_DNA"/>
</dbReference>